<keyword evidence="12" id="KW-0511">Multifunctional enzyme</keyword>
<feature type="binding site" evidence="15">
    <location>
        <position position="233"/>
    </location>
    <ligand>
        <name>NADP(+)</name>
        <dbReference type="ChEBI" id="CHEBI:58349"/>
    </ligand>
</feature>
<dbReference type="FunFam" id="3.40.140.10:FF:000025">
    <property type="entry name" value="Riboflavin biosynthesis protein RibD"/>
    <property type="match status" value="1"/>
</dbReference>
<dbReference type="SUPFAM" id="SSF53597">
    <property type="entry name" value="Dihydrofolate reductase-like"/>
    <property type="match status" value="1"/>
</dbReference>
<feature type="domain" description="CMP/dCMP-type deaminase" evidence="17">
    <location>
        <begin position="6"/>
        <end position="128"/>
    </location>
</feature>
<dbReference type="NCBIfam" id="TIGR00227">
    <property type="entry name" value="ribD_Cterm"/>
    <property type="match status" value="1"/>
</dbReference>
<evidence type="ECO:0000256" key="15">
    <source>
        <dbReference type="PIRSR" id="PIRSR006769-2"/>
    </source>
</evidence>
<dbReference type="GO" id="GO:0008835">
    <property type="term" value="F:diaminohydroxyphosphoribosylaminopyrimidine deaminase activity"/>
    <property type="evidence" value="ECO:0007669"/>
    <property type="project" value="UniProtKB-EC"/>
</dbReference>
<keyword evidence="10 13" id="KW-0521">NADP</keyword>
<dbReference type="GO" id="GO:0050661">
    <property type="term" value="F:NADP binding"/>
    <property type="evidence" value="ECO:0007669"/>
    <property type="project" value="InterPro"/>
</dbReference>
<dbReference type="GO" id="GO:0008703">
    <property type="term" value="F:5-amino-6-(5-phosphoribosylamino)uracil reductase activity"/>
    <property type="evidence" value="ECO:0007669"/>
    <property type="project" value="UniProtKB-EC"/>
</dbReference>
<feature type="binding site" evidence="15">
    <location>
        <position position="201"/>
    </location>
    <ligand>
        <name>NADP(+)</name>
        <dbReference type="ChEBI" id="CHEBI:58349"/>
    </ligand>
</feature>
<reference evidence="18 19" key="1">
    <citation type="journal article" date="2009" name="PLoS ONE">
        <title>Complete genome sequence of the aerobic CO-oxidizing thermophile Thermomicrobium roseum.</title>
        <authorList>
            <person name="Wu D."/>
            <person name="Raymond J."/>
            <person name="Wu M."/>
            <person name="Chatterji S."/>
            <person name="Ren Q."/>
            <person name="Graham J.E."/>
            <person name="Bryant D.A."/>
            <person name="Robb F."/>
            <person name="Colman A."/>
            <person name="Tallon L.J."/>
            <person name="Badger J.H."/>
            <person name="Madupu R."/>
            <person name="Ward N.L."/>
            <person name="Eisen J.A."/>
        </authorList>
    </citation>
    <scope>NUCLEOTIDE SEQUENCE [LARGE SCALE GENOMIC DNA]</scope>
    <source>
        <strain evidence="19">ATCC 27502 / DSM 5159 / P-2</strain>
    </source>
</reference>
<comment type="catalytic activity">
    <reaction evidence="13">
        <text>5-amino-6-(5-phospho-D-ribitylamino)uracil + NADP(+) = 5-amino-6-(5-phospho-D-ribosylamino)uracil + NADPH + H(+)</text>
        <dbReference type="Rhea" id="RHEA:17845"/>
        <dbReference type="ChEBI" id="CHEBI:15378"/>
        <dbReference type="ChEBI" id="CHEBI:57783"/>
        <dbReference type="ChEBI" id="CHEBI:58349"/>
        <dbReference type="ChEBI" id="CHEBI:58421"/>
        <dbReference type="ChEBI" id="CHEBI:58453"/>
        <dbReference type="EC" id="1.1.1.193"/>
    </reaction>
</comment>
<evidence type="ECO:0000313" key="18">
    <source>
        <dbReference type="EMBL" id="ACM04728.1"/>
    </source>
</evidence>
<evidence type="ECO:0000256" key="2">
    <source>
        <dbReference type="ARBA" id="ARBA00004882"/>
    </source>
</evidence>
<dbReference type="EC" id="1.1.1.193" evidence="13"/>
<evidence type="ECO:0000256" key="6">
    <source>
        <dbReference type="ARBA" id="ARBA00022619"/>
    </source>
</evidence>
<dbReference type="PANTHER" id="PTHR38011">
    <property type="entry name" value="DIHYDROFOLATE REDUCTASE FAMILY PROTEIN (AFU_ORTHOLOGUE AFUA_8G06820)"/>
    <property type="match status" value="1"/>
</dbReference>
<dbReference type="eggNOG" id="COG0117">
    <property type="taxonomic scope" value="Bacteria"/>
</dbReference>
<evidence type="ECO:0000256" key="1">
    <source>
        <dbReference type="ARBA" id="ARBA00002151"/>
    </source>
</evidence>
<keyword evidence="7 13" id="KW-0479">Metal-binding</keyword>
<organism evidence="18 19">
    <name type="scientific">Thermomicrobium roseum (strain ATCC 27502 / DSM 5159 / P-2)</name>
    <dbReference type="NCBI Taxonomy" id="309801"/>
    <lineage>
        <taxon>Bacteria</taxon>
        <taxon>Pseudomonadati</taxon>
        <taxon>Thermomicrobiota</taxon>
        <taxon>Thermomicrobia</taxon>
        <taxon>Thermomicrobiales</taxon>
        <taxon>Thermomicrobiaceae</taxon>
        <taxon>Thermomicrobium</taxon>
    </lineage>
</organism>
<keyword evidence="19" id="KW-1185">Reference proteome</keyword>
<dbReference type="PROSITE" id="PS00903">
    <property type="entry name" value="CYT_DCMP_DEAMINASES_1"/>
    <property type="match status" value="1"/>
</dbReference>
<evidence type="ECO:0000259" key="17">
    <source>
        <dbReference type="PROSITE" id="PS51747"/>
    </source>
</evidence>
<dbReference type="PIRSF" id="PIRSF006769">
    <property type="entry name" value="RibD"/>
    <property type="match status" value="1"/>
</dbReference>
<dbReference type="Pfam" id="PF00383">
    <property type="entry name" value="dCMP_cyt_deam_1"/>
    <property type="match status" value="1"/>
</dbReference>
<gene>
    <name evidence="18" type="primary">ribD</name>
    <name evidence="18" type="ordered locus">trd_0502</name>
</gene>
<dbReference type="EMBL" id="CP001275">
    <property type="protein sequence ID" value="ACM04728.1"/>
    <property type="molecule type" value="Genomic_DNA"/>
</dbReference>
<name>B9KYF6_THERP</name>
<evidence type="ECO:0000256" key="16">
    <source>
        <dbReference type="PIRSR" id="PIRSR006769-3"/>
    </source>
</evidence>
<comment type="similarity">
    <text evidence="5 13">In the C-terminal section; belongs to the HTP reductase family.</text>
</comment>
<evidence type="ECO:0000256" key="11">
    <source>
        <dbReference type="ARBA" id="ARBA00023002"/>
    </source>
</evidence>
<evidence type="ECO:0000313" key="19">
    <source>
        <dbReference type="Proteomes" id="UP000000447"/>
    </source>
</evidence>
<feature type="binding site" evidence="15">
    <location>
        <position position="189"/>
    </location>
    <ligand>
        <name>substrate</name>
    </ligand>
</feature>
<comment type="pathway">
    <text evidence="2 13">Cofactor biosynthesis; riboflavin biosynthesis; 5-amino-6-(D-ribitylamino)uracil from GTP: step 2/4.</text>
</comment>
<dbReference type="CDD" id="cd01284">
    <property type="entry name" value="Riboflavin_deaminase-reductase"/>
    <property type="match status" value="1"/>
</dbReference>
<dbReference type="InterPro" id="IPR011549">
    <property type="entry name" value="RibD_C"/>
</dbReference>
<dbReference type="InterPro" id="IPR024072">
    <property type="entry name" value="DHFR-like_dom_sf"/>
</dbReference>
<feature type="binding site" evidence="15">
    <location>
        <position position="173"/>
    </location>
    <ligand>
        <name>substrate</name>
    </ligand>
</feature>
<accession>B9KYF6</accession>
<evidence type="ECO:0000256" key="10">
    <source>
        <dbReference type="ARBA" id="ARBA00022857"/>
    </source>
</evidence>
<feature type="binding site" evidence="15">
    <location>
        <position position="209"/>
    </location>
    <ligand>
        <name>substrate</name>
    </ligand>
</feature>
<keyword evidence="9 13" id="KW-0862">Zinc</keyword>
<keyword evidence="11 13" id="KW-0560">Oxidoreductase</keyword>
<dbReference type="KEGG" id="tro:trd_0502"/>
<dbReference type="SUPFAM" id="SSF53927">
    <property type="entry name" value="Cytidine deaminase-like"/>
    <property type="match status" value="1"/>
</dbReference>
<evidence type="ECO:0000256" key="9">
    <source>
        <dbReference type="ARBA" id="ARBA00022833"/>
    </source>
</evidence>
<dbReference type="eggNOG" id="COG1985">
    <property type="taxonomic scope" value="Bacteria"/>
</dbReference>
<evidence type="ECO:0000256" key="4">
    <source>
        <dbReference type="ARBA" id="ARBA00005259"/>
    </source>
</evidence>
<keyword evidence="8 13" id="KW-0378">Hydrolase</keyword>
<dbReference type="Proteomes" id="UP000000447">
    <property type="component" value="Chromosome"/>
</dbReference>
<feature type="binding site" evidence="15">
    <location>
        <position position="205"/>
    </location>
    <ligand>
        <name>NADP(+)</name>
        <dbReference type="ChEBI" id="CHEBI:58349"/>
    </ligand>
</feature>
<dbReference type="AlphaFoldDB" id="B9KYF6"/>
<dbReference type="EC" id="3.5.4.26" evidence="13"/>
<comment type="similarity">
    <text evidence="4 13">In the N-terminal section; belongs to the cytidine and deoxycytidylate deaminase family.</text>
</comment>
<dbReference type="GO" id="GO:0008270">
    <property type="term" value="F:zinc ion binding"/>
    <property type="evidence" value="ECO:0007669"/>
    <property type="project" value="InterPro"/>
</dbReference>
<evidence type="ECO:0000256" key="7">
    <source>
        <dbReference type="ARBA" id="ARBA00022723"/>
    </source>
</evidence>
<feature type="binding site" evidence="16">
    <location>
        <position position="80"/>
    </location>
    <ligand>
        <name>Zn(2+)</name>
        <dbReference type="ChEBI" id="CHEBI:29105"/>
        <note>catalytic</note>
    </ligand>
</feature>
<evidence type="ECO:0000256" key="5">
    <source>
        <dbReference type="ARBA" id="ARBA00007417"/>
    </source>
</evidence>
<dbReference type="Pfam" id="PF01872">
    <property type="entry name" value="RibD_C"/>
    <property type="match status" value="1"/>
</dbReference>
<feature type="binding site" evidence="15">
    <location>
        <position position="175"/>
    </location>
    <ligand>
        <name>NADP(+)</name>
        <dbReference type="ChEBI" id="CHEBI:58349"/>
    </ligand>
</feature>
<dbReference type="InterPro" id="IPR002125">
    <property type="entry name" value="CMP_dCMP_dom"/>
</dbReference>
<dbReference type="UniPathway" id="UPA00275">
    <property type="reaction ID" value="UER00401"/>
</dbReference>
<feature type="binding site" evidence="15">
    <location>
        <begin position="307"/>
        <end position="313"/>
    </location>
    <ligand>
        <name>NADP(+)</name>
        <dbReference type="ChEBI" id="CHEBI:58349"/>
    </ligand>
</feature>
<feature type="binding site" evidence="16">
    <location>
        <position position="89"/>
    </location>
    <ligand>
        <name>Zn(2+)</name>
        <dbReference type="ChEBI" id="CHEBI:29105"/>
        <note>catalytic</note>
    </ligand>
</feature>
<evidence type="ECO:0000256" key="12">
    <source>
        <dbReference type="ARBA" id="ARBA00023268"/>
    </source>
</evidence>
<evidence type="ECO:0000256" key="14">
    <source>
        <dbReference type="PIRSR" id="PIRSR006769-1"/>
    </source>
</evidence>
<feature type="binding site" evidence="15">
    <location>
        <position position="212"/>
    </location>
    <ligand>
        <name>substrate</name>
    </ligand>
</feature>
<feature type="binding site" evidence="16">
    <location>
        <position position="55"/>
    </location>
    <ligand>
        <name>Zn(2+)</name>
        <dbReference type="ChEBI" id="CHEBI:29105"/>
        <note>catalytic</note>
    </ligand>
</feature>
<dbReference type="InterPro" id="IPR002734">
    <property type="entry name" value="RibDG_C"/>
</dbReference>
<proteinExistence type="inferred from homology"/>
<evidence type="ECO:0000256" key="13">
    <source>
        <dbReference type="PIRNR" id="PIRNR006769"/>
    </source>
</evidence>
<feature type="active site" description="Proton donor" evidence="14">
    <location>
        <position position="57"/>
    </location>
</feature>
<dbReference type="InterPro" id="IPR004794">
    <property type="entry name" value="Eubact_RibD"/>
</dbReference>
<comment type="catalytic activity">
    <reaction evidence="13">
        <text>2,5-diamino-6-hydroxy-4-(5-phosphoribosylamino)-pyrimidine + H2O + H(+) = 5-amino-6-(5-phospho-D-ribosylamino)uracil + NH4(+)</text>
        <dbReference type="Rhea" id="RHEA:21868"/>
        <dbReference type="ChEBI" id="CHEBI:15377"/>
        <dbReference type="ChEBI" id="CHEBI:15378"/>
        <dbReference type="ChEBI" id="CHEBI:28938"/>
        <dbReference type="ChEBI" id="CHEBI:58453"/>
        <dbReference type="ChEBI" id="CHEBI:58614"/>
        <dbReference type="EC" id="3.5.4.26"/>
    </reaction>
</comment>
<dbReference type="Gene3D" id="3.40.430.10">
    <property type="entry name" value="Dihydrofolate Reductase, subunit A"/>
    <property type="match status" value="1"/>
</dbReference>
<dbReference type="GO" id="GO:0009231">
    <property type="term" value="P:riboflavin biosynthetic process"/>
    <property type="evidence" value="ECO:0007669"/>
    <property type="project" value="UniProtKB-UniPathway"/>
</dbReference>
<evidence type="ECO:0000256" key="8">
    <source>
        <dbReference type="ARBA" id="ARBA00022801"/>
    </source>
</evidence>
<comment type="function">
    <text evidence="1 13">Converts 2,5-diamino-6-(ribosylamino)-4(3h)-pyrimidinone 5'-phosphate into 5-amino-6-(ribosylamino)-2,4(1h,3h)-pyrimidinedione 5'-phosphate.</text>
</comment>
<keyword evidence="6 13" id="KW-0686">Riboflavin biosynthesis</keyword>
<dbReference type="InterPro" id="IPR016193">
    <property type="entry name" value="Cytidine_deaminase-like"/>
</dbReference>
<sequence length="382" mass="40706">MMQELDTDRYWMQRAIALARRAQGRVAPNPAVGAVIVREGEVVGEGCTQPPGGPHAEIVALQRAGERARGATLYVTLEPCAHYGRTPPCVEAIVQAGIRRVVAAILDPFPAVAGRGFTLLRQAGVDVTVGIEAEAAAEVNAGYLKRLRESLPEVTLKYAMTLDGHIATRTGHSKWITGQEARRYAHQLRDQHDAILVGVETVLTDDPELTTRLDPRDAGDGGPHSPLRVVIDTRARTPPSARLLDSRLPARTLVITTEAAPPERVAALWKAGAELAFVPLRCGHVDLAAALRVLAERGINRVLVEGGGRVLGSLFEQGLADAVVAFIAPVLVGGTAAPVPLAGEGVARMEDAPRLTGVRVRQVGDDLVIEGRLRPIWVPEGA</sequence>
<feature type="binding site" evidence="15">
    <location>
        <position position="159"/>
    </location>
    <ligand>
        <name>NADP(+)</name>
        <dbReference type="ChEBI" id="CHEBI:58349"/>
    </ligand>
</feature>
<comment type="pathway">
    <text evidence="3 13">Cofactor biosynthesis; riboflavin biosynthesis; 5-amino-6-(D-ribitylamino)uracil from GTP: step 3/4.</text>
</comment>
<dbReference type="NCBIfam" id="TIGR00326">
    <property type="entry name" value="eubact_ribD"/>
    <property type="match status" value="1"/>
</dbReference>
<dbReference type="InterPro" id="IPR050765">
    <property type="entry name" value="Riboflavin_Biosynth_HTPR"/>
</dbReference>
<dbReference type="PANTHER" id="PTHR38011:SF7">
    <property type="entry name" value="2,5-DIAMINO-6-RIBOSYLAMINO-4(3H)-PYRIMIDINONE 5'-PHOSPHATE REDUCTASE"/>
    <property type="match status" value="1"/>
</dbReference>
<comment type="cofactor">
    <cofactor evidence="13 16">
        <name>Zn(2+)</name>
        <dbReference type="ChEBI" id="CHEBI:29105"/>
    </cofactor>
    <text evidence="13 16">Binds 1 zinc ion.</text>
</comment>
<dbReference type="Gene3D" id="3.40.140.10">
    <property type="entry name" value="Cytidine Deaminase, domain 2"/>
    <property type="match status" value="1"/>
</dbReference>
<dbReference type="PROSITE" id="PS51747">
    <property type="entry name" value="CYT_DCMP_DEAMINASES_2"/>
    <property type="match status" value="1"/>
</dbReference>
<feature type="binding site" evidence="15">
    <location>
        <position position="305"/>
    </location>
    <ligand>
        <name>substrate</name>
    </ligand>
</feature>
<protein>
    <recommendedName>
        <fullName evidence="13">Riboflavin biosynthesis protein RibD</fullName>
    </recommendedName>
    <domain>
        <recommendedName>
            <fullName evidence="13">Diaminohydroxyphosphoribosylaminopyrimidine deaminase</fullName>
            <shortName evidence="13">DRAP deaminase</shortName>
            <ecNumber evidence="13">3.5.4.26</ecNumber>
        </recommendedName>
        <alternativeName>
            <fullName evidence="13">Riboflavin-specific deaminase</fullName>
        </alternativeName>
    </domain>
    <domain>
        <recommendedName>
            <fullName evidence="13">5-amino-6-(5-phosphoribosylamino)uracil reductase</fullName>
            <ecNumber evidence="13">1.1.1.193</ecNumber>
        </recommendedName>
        <alternativeName>
            <fullName evidence="13">HTP reductase</fullName>
        </alternativeName>
    </domain>
</protein>
<dbReference type="HOGENOM" id="CLU_036590_1_2_0"/>
<dbReference type="STRING" id="309801.trd_0502"/>
<evidence type="ECO:0000256" key="3">
    <source>
        <dbReference type="ARBA" id="ARBA00004910"/>
    </source>
</evidence>
<dbReference type="InterPro" id="IPR016192">
    <property type="entry name" value="APOBEC/CMP_deaminase_Zn-bd"/>
</dbReference>